<sequence>MKIIQALLTVVGMSLVMSCSKNNNEPNPIDNSKLHELKFTVSGFNESHIPMDSKAATSSSTVAIPINNILYVLLDKDLLPIDTLMRPVKGSASSLSLKLPNGDYTLRAVGFDNSNTHSLYTKYQSVFTRFIEKEIFKIKDYDISDVFILNKSFKVSKDSTYSKLALKRITSKIELNILDKIPTEASYIEIATNSSSSFYTLSKDLKDNITYPYNTDFVSNVIDISSLRTLSNQIISSNILTIDQKFTEQFERTSPVKINVLDSTGKVILSKEILNVRLIPNTITRLSGKLFEDINKDKNESFAVTIDQNFNSNVITQTF</sequence>
<evidence type="ECO:0000313" key="2">
    <source>
        <dbReference type="Proteomes" id="UP001597205"/>
    </source>
</evidence>
<dbReference type="RefSeq" id="WP_380894457.1">
    <property type="nucleotide sequence ID" value="NZ_JBHTKY010000001.1"/>
</dbReference>
<keyword evidence="2" id="KW-1185">Reference proteome</keyword>
<dbReference type="PROSITE" id="PS51257">
    <property type="entry name" value="PROKAR_LIPOPROTEIN"/>
    <property type="match status" value="1"/>
</dbReference>
<dbReference type="Proteomes" id="UP001597205">
    <property type="component" value="Unassembled WGS sequence"/>
</dbReference>
<dbReference type="EMBL" id="JBHTKY010000001">
    <property type="protein sequence ID" value="MFD1164232.1"/>
    <property type="molecule type" value="Genomic_DNA"/>
</dbReference>
<gene>
    <name evidence="1" type="ORF">ACFQ2C_01290</name>
</gene>
<name>A0ABW3RHN9_9SPHI</name>
<protein>
    <recommendedName>
        <fullName evidence="3">Fimbrillin-A associated anchor proteins Mfa1 and Mfa2</fullName>
    </recommendedName>
</protein>
<evidence type="ECO:0008006" key="3">
    <source>
        <dbReference type="Google" id="ProtNLM"/>
    </source>
</evidence>
<evidence type="ECO:0000313" key="1">
    <source>
        <dbReference type="EMBL" id="MFD1164232.1"/>
    </source>
</evidence>
<comment type="caution">
    <text evidence="1">The sequence shown here is derived from an EMBL/GenBank/DDBJ whole genome shotgun (WGS) entry which is preliminary data.</text>
</comment>
<reference evidence="2" key="1">
    <citation type="journal article" date="2019" name="Int. J. Syst. Evol. Microbiol.">
        <title>The Global Catalogue of Microorganisms (GCM) 10K type strain sequencing project: providing services to taxonomists for standard genome sequencing and annotation.</title>
        <authorList>
            <consortium name="The Broad Institute Genomics Platform"/>
            <consortium name="The Broad Institute Genome Sequencing Center for Infectious Disease"/>
            <person name="Wu L."/>
            <person name="Ma J."/>
        </authorList>
    </citation>
    <scope>NUCLEOTIDE SEQUENCE [LARGE SCALE GENOMIC DNA]</scope>
    <source>
        <strain evidence="2">CCUG 52468</strain>
    </source>
</reference>
<organism evidence="1 2">
    <name type="scientific">Sphingobacterium daejeonense</name>
    <dbReference type="NCBI Taxonomy" id="371142"/>
    <lineage>
        <taxon>Bacteria</taxon>
        <taxon>Pseudomonadati</taxon>
        <taxon>Bacteroidota</taxon>
        <taxon>Sphingobacteriia</taxon>
        <taxon>Sphingobacteriales</taxon>
        <taxon>Sphingobacteriaceae</taxon>
        <taxon>Sphingobacterium</taxon>
    </lineage>
</organism>
<accession>A0ABW3RHN9</accession>
<proteinExistence type="predicted"/>